<dbReference type="EMBL" id="JAPFFM010000009">
    <property type="protein sequence ID" value="KAJ6746477.1"/>
    <property type="molecule type" value="Genomic_DNA"/>
</dbReference>
<evidence type="ECO:0000256" key="1">
    <source>
        <dbReference type="SAM" id="SignalP"/>
    </source>
</evidence>
<protein>
    <submittedName>
        <fullName evidence="2">Uncharacterized protein</fullName>
    </submittedName>
</protein>
<sequence length="45" mass="5049">MMTVPQSMLLITYLIYRTADCGQYTCKSAGCIVLVAIKNNIQYLC</sequence>
<dbReference type="Proteomes" id="UP001151752">
    <property type="component" value="Chromosome 6"/>
</dbReference>
<reference evidence="2" key="1">
    <citation type="submission" date="2022-11" db="EMBL/GenBank/DDBJ databases">
        <authorList>
            <person name="Hyden B.L."/>
            <person name="Feng K."/>
            <person name="Yates T."/>
            <person name="Jawdy S."/>
            <person name="Smart L.B."/>
            <person name="Muchero W."/>
        </authorList>
    </citation>
    <scope>NUCLEOTIDE SEQUENCE</scope>
    <source>
        <tissue evidence="2">Shoot tip</tissue>
    </source>
</reference>
<keyword evidence="3" id="KW-1185">Reference proteome</keyword>
<comment type="caution">
    <text evidence="2">The sequence shown here is derived from an EMBL/GenBank/DDBJ whole genome shotgun (WGS) entry which is preliminary data.</text>
</comment>
<feature type="signal peptide" evidence="1">
    <location>
        <begin position="1"/>
        <end position="21"/>
    </location>
</feature>
<evidence type="ECO:0000313" key="3">
    <source>
        <dbReference type="Proteomes" id="UP001151752"/>
    </source>
</evidence>
<reference evidence="2" key="2">
    <citation type="journal article" date="2023" name="Int. J. Mol. Sci.">
        <title>De Novo Assembly and Annotation of 11 Diverse Shrub Willow (Salix) Genomes Reveals Novel Gene Organization in Sex-Linked Regions.</title>
        <authorList>
            <person name="Hyden B."/>
            <person name="Feng K."/>
            <person name="Yates T.B."/>
            <person name="Jawdy S."/>
            <person name="Cereghino C."/>
            <person name="Smart L.B."/>
            <person name="Muchero W."/>
        </authorList>
    </citation>
    <scope>NUCLEOTIDE SEQUENCE</scope>
    <source>
        <tissue evidence="2">Shoot tip</tissue>
    </source>
</reference>
<name>A0A9Q0VDD4_9ROSI</name>
<gene>
    <name evidence="2" type="ORF">OIU74_029031</name>
</gene>
<proteinExistence type="predicted"/>
<accession>A0A9Q0VDD4</accession>
<evidence type="ECO:0000313" key="2">
    <source>
        <dbReference type="EMBL" id="KAJ6746477.1"/>
    </source>
</evidence>
<feature type="chain" id="PRO_5040390171" evidence="1">
    <location>
        <begin position="22"/>
        <end position="45"/>
    </location>
</feature>
<organism evidence="2 3">
    <name type="scientific">Salix koriyanagi</name>
    <dbReference type="NCBI Taxonomy" id="2511006"/>
    <lineage>
        <taxon>Eukaryota</taxon>
        <taxon>Viridiplantae</taxon>
        <taxon>Streptophyta</taxon>
        <taxon>Embryophyta</taxon>
        <taxon>Tracheophyta</taxon>
        <taxon>Spermatophyta</taxon>
        <taxon>Magnoliopsida</taxon>
        <taxon>eudicotyledons</taxon>
        <taxon>Gunneridae</taxon>
        <taxon>Pentapetalae</taxon>
        <taxon>rosids</taxon>
        <taxon>fabids</taxon>
        <taxon>Malpighiales</taxon>
        <taxon>Salicaceae</taxon>
        <taxon>Saliceae</taxon>
        <taxon>Salix</taxon>
    </lineage>
</organism>
<keyword evidence="1" id="KW-0732">Signal</keyword>
<dbReference type="AlphaFoldDB" id="A0A9Q0VDD4"/>